<organism evidence="1 2">
    <name type="scientific">Anaerolinea thermolimosa</name>
    <dbReference type="NCBI Taxonomy" id="229919"/>
    <lineage>
        <taxon>Bacteria</taxon>
        <taxon>Bacillati</taxon>
        <taxon>Chloroflexota</taxon>
        <taxon>Anaerolineae</taxon>
        <taxon>Anaerolineales</taxon>
        <taxon>Anaerolineaceae</taxon>
        <taxon>Anaerolinea</taxon>
    </lineage>
</organism>
<reference evidence="2" key="1">
    <citation type="submission" date="2015-07" db="EMBL/GenBank/DDBJ databases">
        <title>Draft Genome Sequences of Anaerolinea thermolimosa IMO-1, Bellilinea caldifistulae GOMI-1, Leptolinea tardivitalis YMTK-2, Levilinea saccharolytica KIBI-1,Longilinea arvoryzae KOME-1, Previously Described as Members of the Anaerolineaceae (Chloroflexi).</title>
        <authorList>
            <person name="Sekiguchi Y."/>
            <person name="Ohashi A."/>
            <person name="Matsuura N."/>
            <person name="Tourlousse M.D."/>
        </authorList>
    </citation>
    <scope>NUCLEOTIDE SEQUENCE [LARGE SCALE GENOMIC DNA]</scope>
    <source>
        <strain evidence="2">IMO-1</strain>
    </source>
</reference>
<keyword evidence="2" id="KW-1185">Reference proteome</keyword>
<proteinExistence type="predicted"/>
<dbReference type="Proteomes" id="UP000253922">
    <property type="component" value="Unassembled WGS sequence"/>
</dbReference>
<dbReference type="AlphaFoldDB" id="A0A7U9PT32"/>
<gene>
    <name evidence="1" type="ORF">ATHL_03274</name>
</gene>
<evidence type="ECO:0000313" key="1">
    <source>
        <dbReference type="EMBL" id="GAP08372.1"/>
    </source>
</evidence>
<accession>A0A7U9PT32</accession>
<sequence>MGVRAIFERAGLVECPRPPDNQAILHGFVEPEAGGEMEKVQGL</sequence>
<evidence type="ECO:0000313" key="2">
    <source>
        <dbReference type="Proteomes" id="UP000253922"/>
    </source>
</evidence>
<name>A0A7U9PT32_9CHLR</name>
<protein>
    <submittedName>
        <fullName evidence="1">Uncharacterized protein</fullName>
    </submittedName>
</protein>
<dbReference type="EMBL" id="DF967966">
    <property type="protein sequence ID" value="GAP08372.1"/>
    <property type="molecule type" value="Genomic_DNA"/>
</dbReference>